<keyword evidence="4" id="KW-1185">Reference proteome</keyword>
<dbReference type="GeneID" id="8106471"/>
<dbReference type="InParanoid" id="B8MQH8"/>
<dbReference type="AlphaFoldDB" id="B8MQH8"/>
<keyword evidence="2" id="KW-0472">Membrane</keyword>
<feature type="transmembrane region" description="Helical" evidence="2">
    <location>
        <begin position="29"/>
        <end position="46"/>
    </location>
</feature>
<gene>
    <name evidence="3" type="ORF">TSTA_058690</name>
</gene>
<dbReference type="RefSeq" id="XP_002487491.1">
    <property type="nucleotide sequence ID" value="XM_002487446.1"/>
</dbReference>
<keyword evidence="2" id="KW-0812">Transmembrane</keyword>
<feature type="region of interest" description="Disordered" evidence="1">
    <location>
        <begin position="1"/>
        <end position="29"/>
    </location>
</feature>
<feature type="region of interest" description="Disordered" evidence="1">
    <location>
        <begin position="51"/>
        <end position="70"/>
    </location>
</feature>
<accession>B8MQH8</accession>
<dbReference type="HOGENOM" id="CLU_1961062_0_0_1"/>
<evidence type="ECO:0000256" key="1">
    <source>
        <dbReference type="SAM" id="MobiDB-lite"/>
    </source>
</evidence>
<keyword evidence="2" id="KW-1133">Transmembrane helix</keyword>
<dbReference type="VEuPathDB" id="FungiDB:TSTA_058690"/>
<proteinExistence type="predicted"/>
<evidence type="ECO:0000313" key="3">
    <source>
        <dbReference type="EMBL" id="EED13380.1"/>
    </source>
</evidence>
<feature type="region of interest" description="Disordered" evidence="1">
    <location>
        <begin position="78"/>
        <end position="101"/>
    </location>
</feature>
<organism evidence="3 4">
    <name type="scientific">Talaromyces stipitatus (strain ATCC 10500 / CBS 375.48 / QM 6759 / NRRL 1006)</name>
    <name type="common">Penicillium stipitatum</name>
    <dbReference type="NCBI Taxonomy" id="441959"/>
    <lineage>
        <taxon>Eukaryota</taxon>
        <taxon>Fungi</taxon>
        <taxon>Dikarya</taxon>
        <taxon>Ascomycota</taxon>
        <taxon>Pezizomycotina</taxon>
        <taxon>Eurotiomycetes</taxon>
        <taxon>Eurotiomycetidae</taxon>
        <taxon>Eurotiales</taxon>
        <taxon>Trichocomaceae</taxon>
        <taxon>Talaromyces</taxon>
        <taxon>Talaromyces sect. Talaromyces</taxon>
    </lineage>
</organism>
<protein>
    <submittedName>
        <fullName evidence="3">Uncharacterized protein</fullName>
    </submittedName>
</protein>
<reference evidence="4" key="1">
    <citation type="journal article" date="2015" name="Genome Announc.">
        <title>Genome sequence of the AIDS-associated pathogen Penicillium marneffei (ATCC18224) and its near taxonomic relative Talaromyces stipitatus (ATCC10500).</title>
        <authorList>
            <person name="Nierman W.C."/>
            <person name="Fedorova-Abrams N.D."/>
            <person name="Andrianopoulos A."/>
        </authorList>
    </citation>
    <scope>NUCLEOTIDE SEQUENCE [LARGE SCALE GENOMIC DNA]</scope>
    <source>
        <strain evidence="4">ATCC 10500 / CBS 375.48 / QM 6759 / NRRL 1006</strain>
    </source>
</reference>
<name>B8MQH8_TALSN</name>
<evidence type="ECO:0000256" key="2">
    <source>
        <dbReference type="SAM" id="Phobius"/>
    </source>
</evidence>
<dbReference type="EMBL" id="EQ962659">
    <property type="protein sequence ID" value="EED13380.1"/>
    <property type="molecule type" value="Genomic_DNA"/>
</dbReference>
<sequence length="128" mass="13562">MATTTTTVTTTVTTEVTNHPQPTTPSPRSAPIGIIIAIIILGQCYLSRRRAQGRGEDPGSSGVGSFFCRRRGGRLPTREAQGYGLEDVSGSQGGGDGRGREFYSVVPEERGVDEVDLKGGTVGMVRYS</sequence>
<evidence type="ECO:0000313" key="4">
    <source>
        <dbReference type="Proteomes" id="UP000001745"/>
    </source>
</evidence>
<dbReference type="Proteomes" id="UP000001745">
    <property type="component" value="Unassembled WGS sequence"/>
</dbReference>
<feature type="compositionally biased region" description="Low complexity" evidence="1">
    <location>
        <begin position="1"/>
        <end position="17"/>
    </location>
</feature>